<accession>A0ABY4YKV5</accession>
<evidence type="ECO:0000313" key="2">
    <source>
        <dbReference type="Proteomes" id="UP001056535"/>
    </source>
</evidence>
<reference evidence="1" key="1">
    <citation type="submission" date="2022-06" db="EMBL/GenBank/DDBJ databases">
        <title>Ornithinimicrobium JY.X270.</title>
        <authorList>
            <person name="Huang Y."/>
        </authorList>
    </citation>
    <scope>NUCLEOTIDE SEQUENCE</scope>
    <source>
        <strain evidence="1">JY.X270</strain>
    </source>
</reference>
<dbReference type="EMBL" id="CP099490">
    <property type="protein sequence ID" value="USQ77145.1"/>
    <property type="molecule type" value="Genomic_DNA"/>
</dbReference>
<sequence length="172" mass="18266">MPDLSQILTKAAADTERHVARLGWDQAPRLFALVRTDALMSAEPGLRGQLTGAEPDSLTSIEQEGMAATSNVETMLGTLGWPDGVDGAAIAIERIVVPPEAERDLPIHPTEATEALAAHPARKDVRLLAAVLRTGESVCLLRQRDFDSDDAVAIGQEIAPGLVEALRATLSN</sequence>
<dbReference type="NCBIfam" id="NF040618">
    <property type="entry name" value="PPA1309_fam"/>
    <property type="match status" value="1"/>
</dbReference>
<evidence type="ECO:0000313" key="1">
    <source>
        <dbReference type="EMBL" id="USQ77145.1"/>
    </source>
</evidence>
<organism evidence="1 2">
    <name type="scientific">Ornithinimicrobium cryptoxanthini</name>
    <dbReference type="NCBI Taxonomy" id="2934161"/>
    <lineage>
        <taxon>Bacteria</taxon>
        <taxon>Bacillati</taxon>
        <taxon>Actinomycetota</taxon>
        <taxon>Actinomycetes</taxon>
        <taxon>Micrococcales</taxon>
        <taxon>Ornithinimicrobiaceae</taxon>
        <taxon>Ornithinimicrobium</taxon>
    </lineage>
</organism>
<gene>
    <name evidence="1" type="ORF">NF557_04300</name>
</gene>
<dbReference type="Proteomes" id="UP001056535">
    <property type="component" value="Chromosome"/>
</dbReference>
<keyword evidence="2" id="KW-1185">Reference proteome</keyword>
<protein>
    <submittedName>
        <fullName evidence="1">PPA1309 family protein</fullName>
    </submittedName>
</protein>
<dbReference type="InterPro" id="IPR047681">
    <property type="entry name" value="PPA1309-like"/>
</dbReference>
<proteinExistence type="predicted"/>
<name>A0ABY4YKV5_9MICO</name>
<dbReference type="RefSeq" id="WP_252621966.1">
    <property type="nucleotide sequence ID" value="NZ_CP099490.1"/>
</dbReference>